<feature type="compositionally biased region" description="Basic and acidic residues" evidence="2">
    <location>
        <begin position="360"/>
        <end position="379"/>
    </location>
</feature>
<dbReference type="EMBL" id="JAUUTY010000007">
    <property type="protein sequence ID" value="KAK1606063.1"/>
    <property type="molecule type" value="Genomic_DNA"/>
</dbReference>
<evidence type="ECO:0000256" key="2">
    <source>
        <dbReference type="SAM" id="MobiDB-lite"/>
    </source>
</evidence>
<dbReference type="PANTHER" id="PTHR33026">
    <property type="entry name" value="OS06G0360600 PROTEIN"/>
    <property type="match status" value="1"/>
</dbReference>
<gene>
    <name evidence="4" type="ORF">QYE76_029736</name>
</gene>
<dbReference type="Pfam" id="PF04195">
    <property type="entry name" value="Transposase_28"/>
    <property type="match status" value="1"/>
</dbReference>
<keyword evidence="1" id="KW-0175">Coiled coil</keyword>
<evidence type="ECO:0000256" key="1">
    <source>
        <dbReference type="SAM" id="Coils"/>
    </source>
</evidence>
<protein>
    <recommendedName>
        <fullName evidence="3">Transposase (putative) gypsy type domain-containing protein</fullName>
    </recommendedName>
</protein>
<evidence type="ECO:0000313" key="4">
    <source>
        <dbReference type="EMBL" id="KAK1606063.1"/>
    </source>
</evidence>
<dbReference type="AlphaFoldDB" id="A0AAD8VIJ3"/>
<organism evidence="4 5">
    <name type="scientific">Lolium multiflorum</name>
    <name type="common">Italian ryegrass</name>
    <name type="synonym">Lolium perenne subsp. multiflorum</name>
    <dbReference type="NCBI Taxonomy" id="4521"/>
    <lineage>
        <taxon>Eukaryota</taxon>
        <taxon>Viridiplantae</taxon>
        <taxon>Streptophyta</taxon>
        <taxon>Embryophyta</taxon>
        <taxon>Tracheophyta</taxon>
        <taxon>Spermatophyta</taxon>
        <taxon>Magnoliopsida</taxon>
        <taxon>Liliopsida</taxon>
        <taxon>Poales</taxon>
        <taxon>Poaceae</taxon>
        <taxon>BOP clade</taxon>
        <taxon>Pooideae</taxon>
        <taxon>Poodae</taxon>
        <taxon>Poeae</taxon>
        <taxon>Poeae Chloroplast Group 2 (Poeae type)</taxon>
        <taxon>Loliodinae</taxon>
        <taxon>Loliinae</taxon>
        <taxon>Lolium</taxon>
    </lineage>
</organism>
<proteinExistence type="predicted"/>
<feature type="compositionally biased region" description="Basic and acidic residues" evidence="2">
    <location>
        <begin position="439"/>
        <end position="450"/>
    </location>
</feature>
<evidence type="ECO:0000313" key="5">
    <source>
        <dbReference type="Proteomes" id="UP001231189"/>
    </source>
</evidence>
<sequence>MAARAWGKSKVTRESLLPYVAAGIIPEFKQERWRVPPANEGEPLPRPGEFVLFLSFLDRGFALPSSDFIRQLLAFYGIKICDLGPHSVQQISLFVALCECYLGCPPYFPLWVSIFHGRATRASKSSEALIPNGGITFQVKSGESFIDMALPKKAQSQWRRFWFYAKEYTPPGEVCIPQFSPEPSVPRRLNVRSLPREQEEVVKEMRQAIQALKDSGLTAVNMYNCWLGRRLIPLRCRAHPMWEYRGQNDCTRSTATEWDESEYRKALAKITTATFTSFEDGLQPYSEDTPAPQRWQKIADHLPPLAGKEPPEMTEGEEEEVDDEEERTESDSEARDFVRLPRGSKRGAGSSSQGAVDEEATSRPEGEAEPSKEGAEPPSKRLRPTILEGSIRLQRPLKDAIDTGARAGLGVKAIPTVRSKKKTLAKPAAAGVAATTAAEAKKKAAEKKAAPSDLGGAGSAPEEPVTVSQAEKVGASHAEPTAEVFPLPSMVRGGMASAAMGPDDVPPVVEEGSAGVGSTEGQKAPEVEENIDEEGGLSEPLKERRSKAARDRAPPSDADTRAGEVPSTEAVMQAGEATESCHPPLSTLTFTELHTALGEAHAEVKRLTALVEEAAQKNRKLIALGSKSCPLAFLSRQRLLPRPGRDSSRNLSTAAEFRAQQAEEARKRAKAEVAELTKVLEHKGRELEDVIAEYKVKLEATTDARDSARGAAASLREEVAALKQQHTKELAAEKEASEGIVLAVQAEKTNFEAFVREMSRQLLGKFLSFRLLFDCRGFESPSMAHRLQGPVPGHGESASGASPRAWRVGFGGQSPSMASRPGGQSEHGESAGAVPEHGESASGASPQAWRVGFGGQSPSMASTSDFTETATPRECLSTATARIIACAGEILAALQYLSPREVIPRDTPSVFRAVSNIPAVVDWLRRSSCHVGITMALSMVLAHYSEGFDVEEVTAGFPSETGEFDVAEVLRLMDAVRPLADRVLATADLETHISSQAAPGDAEKEPGPVDYPAERLFHAAATGSLSTYPVVLYTPKFRHGDGGAEPVVEGAPGPSS</sequence>
<evidence type="ECO:0000259" key="3">
    <source>
        <dbReference type="Pfam" id="PF04195"/>
    </source>
</evidence>
<dbReference type="InterPro" id="IPR007321">
    <property type="entry name" value="Transposase_28"/>
</dbReference>
<comment type="caution">
    <text evidence="4">The sequence shown here is derived from an EMBL/GenBank/DDBJ whole genome shotgun (WGS) entry which is preliminary data.</text>
</comment>
<feature type="compositionally biased region" description="Low complexity" evidence="2">
    <location>
        <begin position="425"/>
        <end position="438"/>
    </location>
</feature>
<feature type="region of interest" description="Disordered" evidence="2">
    <location>
        <begin position="786"/>
        <end position="866"/>
    </location>
</feature>
<feature type="compositionally biased region" description="Polar residues" evidence="2">
    <location>
        <begin position="856"/>
        <end position="866"/>
    </location>
</feature>
<feature type="coiled-coil region" evidence="1">
    <location>
        <begin position="597"/>
        <end position="624"/>
    </location>
</feature>
<reference evidence="4" key="1">
    <citation type="submission" date="2023-07" db="EMBL/GenBank/DDBJ databases">
        <title>A chromosome-level genome assembly of Lolium multiflorum.</title>
        <authorList>
            <person name="Chen Y."/>
            <person name="Copetti D."/>
            <person name="Kolliker R."/>
            <person name="Studer B."/>
        </authorList>
    </citation>
    <scope>NUCLEOTIDE SEQUENCE</scope>
    <source>
        <strain evidence="4">02402/16</strain>
        <tissue evidence="4">Leaf</tissue>
    </source>
</reference>
<dbReference type="Proteomes" id="UP001231189">
    <property type="component" value="Unassembled WGS sequence"/>
</dbReference>
<feature type="region of interest" description="Disordered" evidence="2">
    <location>
        <begin position="301"/>
        <end position="391"/>
    </location>
</feature>
<feature type="region of interest" description="Disordered" evidence="2">
    <location>
        <begin position="420"/>
        <end position="567"/>
    </location>
</feature>
<feature type="compositionally biased region" description="Basic and acidic residues" evidence="2">
    <location>
        <begin position="540"/>
        <end position="562"/>
    </location>
</feature>
<feature type="compositionally biased region" description="Acidic residues" evidence="2">
    <location>
        <begin position="527"/>
        <end position="536"/>
    </location>
</feature>
<feature type="coiled-coil region" evidence="1">
    <location>
        <begin position="652"/>
        <end position="732"/>
    </location>
</feature>
<feature type="compositionally biased region" description="Basic and acidic residues" evidence="2">
    <location>
        <begin position="329"/>
        <end position="339"/>
    </location>
</feature>
<feature type="domain" description="Transposase (putative) gypsy type" evidence="3">
    <location>
        <begin position="51"/>
        <end position="116"/>
    </location>
</feature>
<feature type="compositionally biased region" description="Acidic residues" evidence="2">
    <location>
        <begin position="312"/>
        <end position="328"/>
    </location>
</feature>
<keyword evidence="5" id="KW-1185">Reference proteome</keyword>
<dbReference type="PANTHER" id="PTHR33026:SF7">
    <property type="entry name" value="OS03G0100275 PROTEIN"/>
    <property type="match status" value="1"/>
</dbReference>
<name>A0AAD8VIJ3_LOLMU</name>
<accession>A0AAD8VIJ3</accession>